<evidence type="ECO:0000313" key="3">
    <source>
        <dbReference type="EMBL" id="CAE7497476.1"/>
    </source>
</evidence>
<proteinExistence type="predicted"/>
<evidence type="ECO:0000256" key="1">
    <source>
        <dbReference type="PROSITE-ProRule" id="PRU00175"/>
    </source>
</evidence>
<dbReference type="OrthoDB" id="437183at2759"/>
<keyword evidence="1" id="KW-0862">Zinc</keyword>
<keyword evidence="4" id="KW-1185">Reference proteome</keyword>
<dbReference type="InterPro" id="IPR051826">
    <property type="entry name" value="E3_ubiquitin-ligase_domain"/>
</dbReference>
<keyword evidence="1" id="KW-0479">Metal-binding</keyword>
<organism evidence="3 4">
    <name type="scientific">Symbiodinium pilosum</name>
    <name type="common">Dinoflagellate</name>
    <dbReference type="NCBI Taxonomy" id="2952"/>
    <lineage>
        <taxon>Eukaryota</taxon>
        <taxon>Sar</taxon>
        <taxon>Alveolata</taxon>
        <taxon>Dinophyceae</taxon>
        <taxon>Suessiales</taxon>
        <taxon>Symbiodiniaceae</taxon>
        <taxon>Symbiodinium</taxon>
    </lineage>
</organism>
<dbReference type="AlphaFoldDB" id="A0A812STG0"/>
<dbReference type="SMART" id="SM00184">
    <property type="entry name" value="RING"/>
    <property type="match status" value="1"/>
</dbReference>
<evidence type="ECO:0000259" key="2">
    <source>
        <dbReference type="PROSITE" id="PS50089"/>
    </source>
</evidence>
<dbReference type="GO" id="GO:0061630">
    <property type="term" value="F:ubiquitin protein ligase activity"/>
    <property type="evidence" value="ECO:0007669"/>
    <property type="project" value="TreeGrafter"/>
</dbReference>
<dbReference type="GO" id="GO:0006511">
    <property type="term" value="P:ubiquitin-dependent protein catabolic process"/>
    <property type="evidence" value="ECO:0007669"/>
    <property type="project" value="TreeGrafter"/>
</dbReference>
<evidence type="ECO:0000313" key="4">
    <source>
        <dbReference type="Proteomes" id="UP000649617"/>
    </source>
</evidence>
<name>A0A812STG0_SYMPI</name>
<sequence>MSGSAGPWPLVLRLSVSTVRLVPLLSTLARCLLSSLWTCCVPQHLRWRAQVCGSVLQAAEVRWGVAITLDMWYLLSTPLNVGLREAWLGALLFANIFLCFVDTVTLLAVLSSKSQAPAASAFSAERTMYRARHIKLTPEEGVPQTCAICLCDFEQEEAAVQLPCSHVFHCECITAWLQRSRHCPMRCPELVLPPRRRLRAPATAEDLEPTSYGREESELISVVPGQVPLSLRD</sequence>
<reference evidence="3" key="1">
    <citation type="submission" date="2021-02" db="EMBL/GenBank/DDBJ databases">
        <authorList>
            <person name="Dougan E. K."/>
            <person name="Rhodes N."/>
            <person name="Thang M."/>
            <person name="Chan C."/>
        </authorList>
    </citation>
    <scope>NUCLEOTIDE SEQUENCE</scope>
</reference>
<dbReference type="Proteomes" id="UP000649617">
    <property type="component" value="Unassembled WGS sequence"/>
</dbReference>
<dbReference type="InterPro" id="IPR013083">
    <property type="entry name" value="Znf_RING/FYVE/PHD"/>
</dbReference>
<dbReference type="Pfam" id="PF13639">
    <property type="entry name" value="zf-RING_2"/>
    <property type="match status" value="1"/>
</dbReference>
<dbReference type="PANTHER" id="PTHR22765">
    <property type="entry name" value="RING FINGER AND PROTEASE ASSOCIATED DOMAIN-CONTAINING"/>
    <property type="match status" value="1"/>
</dbReference>
<dbReference type="EMBL" id="CAJNIZ010027069">
    <property type="protein sequence ID" value="CAE7497476.1"/>
    <property type="molecule type" value="Genomic_DNA"/>
</dbReference>
<dbReference type="PANTHER" id="PTHR22765:SF416">
    <property type="entry name" value="E3 UBIQUITIN-PROTEIN LIGASE GODZILLA"/>
    <property type="match status" value="1"/>
</dbReference>
<dbReference type="Gene3D" id="3.30.40.10">
    <property type="entry name" value="Zinc/RING finger domain, C3HC4 (zinc finger)"/>
    <property type="match status" value="1"/>
</dbReference>
<dbReference type="GO" id="GO:0005737">
    <property type="term" value="C:cytoplasm"/>
    <property type="evidence" value="ECO:0007669"/>
    <property type="project" value="TreeGrafter"/>
</dbReference>
<keyword evidence="1" id="KW-0863">Zinc-finger</keyword>
<feature type="domain" description="RING-type" evidence="2">
    <location>
        <begin position="146"/>
        <end position="185"/>
    </location>
</feature>
<dbReference type="GO" id="GO:0008270">
    <property type="term" value="F:zinc ion binding"/>
    <property type="evidence" value="ECO:0007669"/>
    <property type="project" value="UniProtKB-KW"/>
</dbReference>
<dbReference type="SUPFAM" id="SSF57850">
    <property type="entry name" value="RING/U-box"/>
    <property type="match status" value="1"/>
</dbReference>
<accession>A0A812STG0</accession>
<protein>
    <submittedName>
        <fullName evidence="3">BBR protein</fullName>
    </submittedName>
</protein>
<gene>
    <name evidence="3" type="primary">BBR</name>
    <name evidence="3" type="ORF">SPIL2461_LOCUS12844</name>
</gene>
<comment type="caution">
    <text evidence="3">The sequence shown here is derived from an EMBL/GenBank/DDBJ whole genome shotgun (WGS) entry which is preliminary data.</text>
</comment>
<dbReference type="PROSITE" id="PS50089">
    <property type="entry name" value="ZF_RING_2"/>
    <property type="match status" value="1"/>
</dbReference>
<dbReference type="InterPro" id="IPR001841">
    <property type="entry name" value="Znf_RING"/>
</dbReference>
<dbReference type="CDD" id="cd16454">
    <property type="entry name" value="RING-H2_PA-TM-RING"/>
    <property type="match status" value="1"/>
</dbReference>